<dbReference type="SUPFAM" id="SSF51658">
    <property type="entry name" value="Xylose isomerase-like"/>
    <property type="match status" value="1"/>
</dbReference>
<evidence type="ECO:0000313" key="4">
    <source>
        <dbReference type="Proteomes" id="UP001501295"/>
    </source>
</evidence>
<dbReference type="Pfam" id="PF01261">
    <property type="entry name" value="AP_endonuc_2"/>
    <property type="match status" value="1"/>
</dbReference>
<protein>
    <submittedName>
        <fullName evidence="3">Sugar phosphate isomerase/epimerase</fullName>
    </submittedName>
</protein>
<dbReference type="InterPro" id="IPR013022">
    <property type="entry name" value="Xyl_isomerase-like_TIM-brl"/>
</dbReference>
<organism evidence="3 4">
    <name type="scientific">Frondihabitans cladoniiphilus</name>
    <dbReference type="NCBI Taxonomy" id="715785"/>
    <lineage>
        <taxon>Bacteria</taxon>
        <taxon>Bacillati</taxon>
        <taxon>Actinomycetota</taxon>
        <taxon>Actinomycetes</taxon>
        <taxon>Micrococcales</taxon>
        <taxon>Microbacteriaceae</taxon>
        <taxon>Frondihabitans</taxon>
    </lineage>
</organism>
<feature type="domain" description="Xylose isomerase-like TIM barrel" evidence="2">
    <location>
        <begin position="26"/>
        <end position="232"/>
    </location>
</feature>
<accession>A0ABP8VHI3</accession>
<evidence type="ECO:0000313" key="3">
    <source>
        <dbReference type="EMBL" id="GAA4664433.1"/>
    </source>
</evidence>
<proteinExistence type="predicted"/>
<dbReference type="InterPro" id="IPR050312">
    <property type="entry name" value="IolE/XylAMocC-like"/>
</dbReference>
<gene>
    <name evidence="3" type="ORF">GCM10025780_01670</name>
</gene>
<dbReference type="GO" id="GO:0016853">
    <property type="term" value="F:isomerase activity"/>
    <property type="evidence" value="ECO:0007669"/>
    <property type="project" value="UniProtKB-KW"/>
</dbReference>
<dbReference type="Gene3D" id="3.20.20.150">
    <property type="entry name" value="Divalent-metal-dependent TIM barrel enzymes"/>
    <property type="match status" value="1"/>
</dbReference>
<keyword evidence="1" id="KW-0119">Carbohydrate metabolism</keyword>
<comment type="caution">
    <text evidence="3">The sequence shown here is derived from an EMBL/GenBank/DDBJ whole genome shotgun (WGS) entry which is preliminary data.</text>
</comment>
<dbReference type="EMBL" id="BAABLM010000001">
    <property type="protein sequence ID" value="GAA4664433.1"/>
    <property type="molecule type" value="Genomic_DNA"/>
</dbReference>
<keyword evidence="3" id="KW-0413">Isomerase</keyword>
<keyword evidence="4" id="KW-1185">Reference proteome</keyword>
<dbReference type="PANTHER" id="PTHR12110:SF41">
    <property type="entry name" value="INOSOSE DEHYDRATASE"/>
    <property type="match status" value="1"/>
</dbReference>
<evidence type="ECO:0000259" key="2">
    <source>
        <dbReference type="Pfam" id="PF01261"/>
    </source>
</evidence>
<dbReference type="RefSeq" id="WP_345372096.1">
    <property type="nucleotide sequence ID" value="NZ_BAABLM010000001.1"/>
</dbReference>
<dbReference type="PANTHER" id="PTHR12110">
    <property type="entry name" value="HYDROXYPYRUVATE ISOMERASE"/>
    <property type="match status" value="1"/>
</dbReference>
<dbReference type="Proteomes" id="UP001501295">
    <property type="component" value="Unassembled WGS sequence"/>
</dbReference>
<sequence>MANEPSVQLYTVRDAIADDLAGAIDRVAAIGFTRVEPYAFVEQASAYAAALKASGLSAPSGHAAVIDSANPTEIFEAAVTLGIETVIDPFIPSDRWQTADDAARIAERVNELSVQAKGFGLRFGYHNHQWEFGNKVDGRSIYHLFVDDLAPEVVLELDTFWSTVGGANTVELLKELGDRVQFIHVKDGQVSGDIADALPSSDSALVVPDELMAAFKLQVPAGSGDVDVAGILAAAPQALRVVEFDGYAGDVFEGIAGSFAWLRENDTVAEPAA</sequence>
<name>A0ABP8VHI3_9MICO</name>
<dbReference type="InterPro" id="IPR036237">
    <property type="entry name" value="Xyl_isomerase-like_sf"/>
</dbReference>
<reference evidence="4" key="1">
    <citation type="journal article" date="2019" name="Int. J. Syst. Evol. Microbiol.">
        <title>The Global Catalogue of Microorganisms (GCM) 10K type strain sequencing project: providing services to taxonomists for standard genome sequencing and annotation.</title>
        <authorList>
            <consortium name="The Broad Institute Genomics Platform"/>
            <consortium name="The Broad Institute Genome Sequencing Center for Infectious Disease"/>
            <person name="Wu L."/>
            <person name="Ma J."/>
        </authorList>
    </citation>
    <scope>NUCLEOTIDE SEQUENCE [LARGE SCALE GENOMIC DNA]</scope>
    <source>
        <strain evidence="4">JCM 18956</strain>
    </source>
</reference>
<evidence type="ECO:0000256" key="1">
    <source>
        <dbReference type="ARBA" id="ARBA00023277"/>
    </source>
</evidence>